<dbReference type="AlphaFoldDB" id="R8HFT7"/>
<comment type="caution">
    <text evidence="1">The sequence shown here is derived from an EMBL/GenBank/DDBJ whole genome shotgun (WGS) entry which is preliminary data.</text>
</comment>
<reference evidence="1 2" key="1">
    <citation type="submission" date="2012-12" db="EMBL/GenBank/DDBJ databases">
        <title>The Genome Sequence of Bacillus cereus VD021.</title>
        <authorList>
            <consortium name="The Broad Institute Genome Sequencing Platform"/>
            <consortium name="The Broad Institute Genome Sequencing Center for Infectious Disease"/>
            <person name="Feldgarden M."/>
            <person name="Van der Auwera G.A."/>
            <person name="Mahillon J."/>
            <person name="Duprez V."/>
            <person name="Timmery S."/>
            <person name="Mattelet C."/>
            <person name="Dierick K."/>
            <person name="Sun M."/>
            <person name="Yu Z."/>
            <person name="Zhu L."/>
            <person name="Hu X."/>
            <person name="Shank E.B."/>
            <person name="Swiecicka I."/>
            <person name="Hansen B.M."/>
            <person name="Andrup L."/>
            <person name="Walker B."/>
            <person name="Young S.K."/>
            <person name="Zeng Q."/>
            <person name="Gargeya S."/>
            <person name="Fitzgerald M."/>
            <person name="Haas B."/>
            <person name="Abouelleil A."/>
            <person name="Alvarado L."/>
            <person name="Arachchi H.M."/>
            <person name="Berlin A.M."/>
            <person name="Chapman S.B."/>
            <person name="Dewar J."/>
            <person name="Goldberg J."/>
            <person name="Griggs A."/>
            <person name="Gujja S."/>
            <person name="Hansen M."/>
            <person name="Howarth C."/>
            <person name="Imamovic A."/>
            <person name="Larimer J."/>
            <person name="McCowan C."/>
            <person name="Murphy C."/>
            <person name="Neiman D."/>
            <person name="Pearson M."/>
            <person name="Priest M."/>
            <person name="Roberts A."/>
            <person name="Saif S."/>
            <person name="Shea T."/>
            <person name="Sisk P."/>
            <person name="Sykes S."/>
            <person name="Wortman J."/>
            <person name="Nusbaum C."/>
            <person name="Birren B."/>
        </authorList>
    </citation>
    <scope>NUCLEOTIDE SEQUENCE [LARGE SCALE GENOMIC DNA]</scope>
    <source>
        <strain evidence="1 2">VD021</strain>
    </source>
</reference>
<evidence type="ECO:0000313" key="1">
    <source>
        <dbReference type="EMBL" id="EOO71734.1"/>
    </source>
</evidence>
<dbReference type="EMBL" id="AHES01000040">
    <property type="protein sequence ID" value="EOO71734.1"/>
    <property type="molecule type" value="Genomic_DNA"/>
</dbReference>
<dbReference type="Proteomes" id="UP000014040">
    <property type="component" value="Unassembled WGS sequence"/>
</dbReference>
<dbReference type="RefSeq" id="WP_016102365.1">
    <property type="nucleotide sequence ID" value="NZ_KB976282.1"/>
</dbReference>
<proteinExistence type="predicted"/>
<accession>R8HFT7</accession>
<evidence type="ECO:0000313" key="2">
    <source>
        <dbReference type="Proteomes" id="UP000014040"/>
    </source>
</evidence>
<name>R8HFT7_BACCE</name>
<protein>
    <submittedName>
        <fullName evidence="1">Uncharacterized protein</fullName>
    </submittedName>
</protein>
<organism evidence="1 2">
    <name type="scientific">Bacillus cereus VD021</name>
    <dbReference type="NCBI Taxonomy" id="1053224"/>
    <lineage>
        <taxon>Bacteria</taxon>
        <taxon>Bacillati</taxon>
        <taxon>Bacillota</taxon>
        <taxon>Bacilli</taxon>
        <taxon>Bacillales</taxon>
        <taxon>Bacillaceae</taxon>
        <taxon>Bacillus</taxon>
        <taxon>Bacillus cereus group</taxon>
    </lineage>
</organism>
<dbReference type="HOGENOM" id="CLU_2950357_0_0_9"/>
<gene>
    <name evidence="1" type="ORF">IIC_04250</name>
</gene>
<sequence length="59" mass="7027">MRWLQNPHHDVKVSSIFPNEPIRKAKTVNIIINTVLGFYDYLMRHYIGFHFQSLCKVPL</sequence>